<evidence type="ECO:0000313" key="1">
    <source>
        <dbReference type="EMBL" id="CAH3161513.1"/>
    </source>
</evidence>
<dbReference type="PANTHER" id="PTHR21301">
    <property type="entry name" value="REVERSE TRANSCRIPTASE"/>
    <property type="match status" value="1"/>
</dbReference>
<evidence type="ECO:0000313" key="2">
    <source>
        <dbReference type="Proteomes" id="UP001159405"/>
    </source>
</evidence>
<proteinExistence type="predicted"/>
<comment type="caution">
    <text evidence="1">The sequence shown here is derived from an EMBL/GenBank/DDBJ whole genome shotgun (WGS) entry which is preliminary data.</text>
</comment>
<accession>A0ABN8QCK5</accession>
<dbReference type="EMBL" id="CALNXK010000120">
    <property type="protein sequence ID" value="CAH3161513.1"/>
    <property type="molecule type" value="Genomic_DNA"/>
</dbReference>
<evidence type="ECO:0008006" key="3">
    <source>
        <dbReference type="Google" id="ProtNLM"/>
    </source>
</evidence>
<gene>
    <name evidence="1" type="ORF">PLOB_00004911</name>
</gene>
<dbReference type="PANTHER" id="PTHR21301:SF11">
    <property type="entry name" value="GIY-YIG DOMAIN-CONTAINING PROTEIN"/>
    <property type="match status" value="1"/>
</dbReference>
<name>A0ABN8QCK5_9CNID</name>
<dbReference type="Proteomes" id="UP001159405">
    <property type="component" value="Unassembled WGS sequence"/>
</dbReference>
<keyword evidence="2" id="KW-1185">Reference proteome</keyword>
<dbReference type="CDD" id="cd10442">
    <property type="entry name" value="GIY-YIG_PLEs"/>
    <property type="match status" value="1"/>
</dbReference>
<organism evidence="1 2">
    <name type="scientific">Porites lobata</name>
    <dbReference type="NCBI Taxonomy" id="104759"/>
    <lineage>
        <taxon>Eukaryota</taxon>
        <taxon>Metazoa</taxon>
        <taxon>Cnidaria</taxon>
        <taxon>Anthozoa</taxon>
        <taxon>Hexacorallia</taxon>
        <taxon>Scleractinia</taxon>
        <taxon>Fungiina</taxon>
        <taxon>Poritidae</taxon>
        <taxon>Porites</taxon>
    </lineage>
</organism>
<sequence>MCYRPSRRSHLVQPKDPVDPRKQDGVVYKIPCECGKVYIGETGGCMHERIIEHERDIRLSRTQTSAVSEHANKIGHYSLWDEVTFIDRDPHWYSHRVKEAIHIRLHPNNVDRYSGIEIPKACIPTIRQHD</sequence>
<protein>
    <recommendedName>
        <fullName evidence="3">GIY-YIG domain-containing protein</fullName>
    </recommendedName>
</protein>
<reference evidence="1 2" key="1">
    <citation type="submission" date="2022-05" db="EMBL/GenBank/DDBJ databases">
        <authorList>
            <consortium name="Genoscope - CEA"/>
            <person name="William W."/>
        </authorList>
    </citation>
    <scope>NUCLEOTIDE SEQUENCE [LARGE SCALE GENOMIC DNA]</scope>
</reference>